<proteinExistence type="predicted"/>
<feature type="compositionally biased region" description="Basic residues" evidence="1">
    <location>
        <begin position="37"/>
        <end position="51"/>
    </location>
</feature>
<keyword evidence="3" id="KW-1185">Reference proteome</keyword>
<reference evidence="2" key="2">
    <citation type="submission" date="2021-02" db="EMBL/GenBank/DDBJ databases">
        <authorList>
            <person name="Kimball J.A."/>
            <person name="Haas M.W."/>
            <person name="Macchietto M."/>
            <person name="Kono T."/>
            <person name="Duquette J."/>
            <person name="Shao M."/>
        </authorList>
    </citation>
    <scope>NUCLEOTIDE SEQUENCE</scope>
    <source>
        <tissue evidence="2">Fresh leaf tissue</tissue>
    </source>
</reference>
<feature type="compositionally biased region" description="Basic and acidic residues" evidence="1">
    <location>
        <begin position="52"/>
        <end position="69"/>
    </location>
</feature>
<dbReference type="EMBL" id="JAAALK010000288">
    <property type="protein sequence ID" value="KAG8051539.1"/>
    <property type="molecule type" value="Genomic_DNA"/>
</dbReference>
<organism evidence="2 3">
    <name type="scientific">Zizania palustris</name>
    <name type="common">Northern wild rice</name>
    <dbReference type="NCBI Taxonomy" id="103762"/>
    <lineage>
        <taxon>Eukaryota</taxon>
        <taxon>Viridiplantae</taxon>
        <taxon>Streptophyta</taxon>
        <taxon>Embryophyta</taxon>
        <taxon>Tracheophyta</taxon>
        <taxon>Spermatophyta</taxon>
        <taxon>Magnoliopsida</taxon>
        <taxon>Liliopsida</taxon>
        <taxon>Poales</taxon>
        <taxon>Poaceae</taxon>
        <taxon>BOP clade</taxon>
        <taxon>Oryzoideae</taxon>
        <taxon>Oryzeae</taxon>
        <taxon>Zizaniinae</taxon>
        <taxon>Zizania</taxon>
    </lineage>
</organism>
<name>A0A8J5RR43_ZIZPA</name>
<sequence length="102" mass="11633">MYTMKNLNIHSYHILQPLNSKWLDLNPCLLVAGGGGRSRRRRRHWRRHWLRREKPATAGERAKPGERGKPATVGEADDGGRRWRWRRRAALVAASGAGGRGE</sequence>
<dbReference type="Proteomes" id="UP000729402">
    <property type="component" value="Unassembled WGS sequence"/>
</dbReference>
<gene>
    <name evidence="2" type="ORF">GUJ93_ZPchr0001g31696</name>
</gene>
<comment type="caution">
    <text evidence="2">The sequence shown here is derived from an EMBL/GenBank/DDBJ whole genome shotgun (WGS) entry which is preliminary data.</text>
</comment>
<dbReference type="AlphaFoldDB" id="A0A8J5RR43"/>
<accession>A0A8J5RR43</accession>
<reference evidence="2" key="1">
    <citation type="journal article" date="2021" name="bioRxiv">
        <title>Whole Genome Assembly and Annotation of Northern Wild Rice, Zizania palustris L., Supports a Whole Genome Duplication in the Zizania Genus.</title>
        <authorList>
            <person name="Haas M."/>
            <person name="Kono T."/>
            <person name="Macchietto M."/>
            <person name="Millas R."/>
            <person name="McGilp L."/>
            <person name="Shao M."/>
            <person name="Duquette J."/>
            <person name="Hirsch C.N."/>
            <person name="Kimball J."/>
        </authorList>
    </citation>
    <scope>NUCLEOTIDE SEQUENCE</scope>
    <source>
        <tissue evidence="2">Fresh leaf tissue</tissue>
    </source>
</reference>
<evidence type="ECO:0000313" key="2">
    <source>
        <dbReference type="EMBL" id="KAG8051539.1"/>
    </source>
</evidence>
<evidence type="ECO:0000313" key="3">
    <source>
        <dbReference type="Proteomes" id="UP000729402"/>
    </source>
</evidence>
<feature type="region of interest" description="Disordered" evidence="1">
    <location>
        <begin position="34"/>
        <end position="79"/>
    </location>
</feature>
<evidence type="ECO:0000256" key="1">
    <source>
        <dbReference type="SAM" id="MobiDB-lite"/>
    </source>
</evidence>
<protein>
    <submittedName>
        <fullName evidence="2">Uncharacterized protein</fullName>
    </submittedName>
</protein>